<dbReference type="EMBL" id="BLEY01000024">
    <property type="protein sequence ID" value="GEU13564.1"/>
    <property type="molecule type" value="Genomic_DNA"/>
</dbReference>
<feature type="transmembrane region" description="Helical" evidence="1">
    <location>
        <begin position="51"/>
        <end position="75"/>
    </location>
</feature>
<keyword evidence="1" id="KW-0812">Transmembrane</keyword>
<accession>A0A640MHL5</accession>
<keyword evidence="1" id="KW-1133">Transmembrane helix</keyword>
<feature type="transmembrane region" description="Helical" evidence="1">
    <location>
        <begin position="12"/>
        <end position="31"/>
    </location>
</feature>
<dbReference type="InterPro" id="IPR025982">
    <property type="entry name" value="SieB"/>
</dbReference>
<reference evidence="2" key="1">
    <citation type="submission" date="2019-12" db="EMBL/GenBank/DDBJ databases">
        <title>Epidemiological and comparative genomic analysis of Bacillus anthracis isolated from northern Vietnam.</title>
        <authorList>
            <person name="Hoang T.T.H."/>
            <person name="Dang D.A."/>
            <person name="Pham M.H."/>
            <person name="Luong M.H."/>
            <person name="Tran N.D."/>
            <person name="Nguyen T.H."/>
            <person name="Nguyen T.T."/>
            <person name="Inoue S."/>
            <person name="Morikawa S."/>
            <person name="Okutani A."/>
        </authorList>
    </citation>
    <scope>NUCLEOTIDE SEQUENCE</scope>
    <source>
        <strain evidence="2">QuyetLC</strain>
    </source>
</reference>
<evidence type="ECO:0000313" key="2">
    <source>
        <dbReference type="EMBL" id="GEU13564.1"/>
    </source>
</evidence>
<protein>
    <submittedName>
        <fullName evidence="2">Transposase</fullName>
    </submittedName>
</protein>
<gene>
    <name evidence="2" type="ORF">QuyetLC_24900</name>
</gene>
<comment type="caution">
    <text evidence="2">The sequence shown here is derived from an EMBL/GenBank/DDBJ whole genome shotgun (WGS) entry which is preliminary data.</text>
</comment>
<evidence type="ECO:0000256" key="1">
    <source>
        <dbReference type="SAM" id="Phobius"/>
    </source>
</evidence>
<sequence>MKLDLNITDILNLPVKIMSALALASGLMLLLPSKFLAKLHLTSFINKYGFIIGLVFVVSLAILIVTLLIQTFNFVSNKRKMKWFYKTAEKRLRKLSPYEICIVLSLFENENYTNLLPINDGAVKKIENEIIIGKVTTQYMVSNLNTAKFPYLLQPWVVNELKEKPDLLTFFESTAKEFIENENNKQLVYDSLIRPPDYF</sequence>
<keyword evidence="1" id="KW-0472">Membrane</keyword>
<name>A0A640MHL5_BACAN</name>
<dbReference type="AlphaFoldDB" id="A0A640MHL5"/>
<dbReference type="Pfam" id="PF14163">
    <property type="entry name" value="SieB"/>
    <property type="match status" value="1"/>
</dbReference>
<reference evidence="2" key="2">
    <citation type="submission" date="2019-12" db="EMBL/GenBank/DDBJ databases">
        <authorList>
            <person name="Hoang T.H.H."/>
            <person name="Okutani A."/>
        </authorList>
    </citation>
    <scope>NUCLEOTIDE SEQUENCE</scope>
    <source>
        <strain evidence="2">QuyetLC</strain>
    </source>
</reference>
<organism evidence="2">
    <name type="scientific">Bacillus anthracis</name>
    <name type="common">anthrax bacterium</name>
    <dbReference type="NCBI Taxonomy" id="1392"/>
    <lineage>
        <taxon>Bacteria</taxon>
        <taxon>Bacillati</taxon>
        <taxon>Bacillota</taxon>
        <taxon>Bacilli</taxon>
        <taxon>Bacillales</taxon>
        <taxon>Bacillaceae</taxon>
        <taxon>Bacillus</taxon>
        <taxon>Bacillus cereus group</taxon>
    </lineage>
</organism>
<proteinExistence type="predicted"/>